<name>A0AAE1JEQ2_9FABA</name>
<evidence type="ECO:0000313" key="7">
    <source>
        <dbReference type="Proteomes" id="UP001293593"/>
    </source>
</evidence>
<evidence type="ECO:0000259" key="4">
    <source>
        <dbReference type="Pfam" id="PF01764"/>
    </source>
</evidence>
<organism evidence="6 7">
    <name type="scientific">Acacia crassicarpa</name>
    <name type="common">northern wattle</name>
    <dbReference type="NCBI Taxonomy" id="499986"/>
    <lineage>
        <taxon>Eukaryota</taxon>
        <taxon>Viridiplantae</taxon>
        <taxon>Streptophyta</taxon>
        <taxon>Embryophyta</taxon>
        <taxon>Tracheophyta</taxon>
        <taxon>Spermatophyta</taxon>
        <taxon>Magnoliopsida</taxon>
        <taxon>eudicotyledons</taxon>
        <taxon>Gunneridae</taxon>
        <taxon>Pentapetalae</taxon>
        <taxon>rosids</taxon>
        <taxon>fabids</taxon>
        <taxon>Fabales</taxon>
        <taxon>Fabaceae</taxon>
        <taxon>Caesalpinioideae</taxon>
        <taxon>mimosoid clade</taxon>
        <taxon>Acacieae</taxon>
        <taxon>Acacia</taxon>
    </lineage>
</organism>
<dbReference type="EMBL" id="JAWXYG010000006">
    <property type="protein sequence ID" value="KAK4269061.1"/>
    <property type="molecule type" value="Genomic_DNA"/>
</dbReference>
<dbReference type="InterPro" id="IPR005592">
    <property type="entry name" value="Mono/diacylglycerol_lipase_N"/>
</dbReference>
<evidence type="ECO:0008006" key="8">
    <source>
        <dbReference type="Google" id="ProtNLM"/>
    </source>
</evidence>
<feature type="region of interest" description="Disordered" evidence="3">
    <location>
        <begin position="586"/>
        <end position="610"/>
    </location>
</feature>
<protein>
    <recommendedName>
        <fullName evidence="8">Sn1-specific diacylglycerol lipase alpha</fullName>
    </recommendedName>
</protein>
<comment type="caution">
    <text evidence="6">The sequence shown here is derived from an EMBL/GenBank/DDBJ whole genome shotgun (WGS) entry which is preliminary data.</text>
</comment>
<evidence type="ECO:0000256" key="1">
    <source>
        <dbReference type="ARBA" id="ARBA00022801"/>
    </source>
</evidence>
<dbReference type="SUPFAM" id="SSF53474">
    <property type="entry name" value="alpha/beta-Hydrolases"/>
    <property type="match status" value="1"/>
</dbReference>
<dbReference type="PANTHER" id="PTHR46023">
    <property type="entry name" value="LIPASE CLASS 3 PROTEIN-LIKE"/>
    <property type="match status" value="1"/>
</dbReference>
<reference evidence="6" key="1">
    <citation type="submission" date="2023-10" db="EMBL/GenBank/DDBJ databases">
        <title>Chromosome-level genome of the transformable northern wattle, Acacia crassicarpa.</title>
        <authorList>
            <person name="Massaro I."/>
            <person name="Sinha N.R."/>
            <person name="Poethig S."/>
            <person name="Leichty A.R."/>
        </authorList>
    </citation>
    <scope>NUCLEOTIDE SEQUENCE</scope>
    <source>
        <strain evidence="6">Acra3RX</strain>
        <tissue evidence="6">Leaf</tissue>
    </source>
</reference>
<dbReference type="Proteomes" id="UP001293593">
    <property type="component" value="Unassembled WGS sequence"/>
</dbReference>
<dbReference type="CDD" id="cd00519">
    <property type="entry name" value="Lipase_3"/>
    <property type="match status" value="1"/>
</dbReference>
<dbReference type="Gene3D" id="3.40.50.1820">
    <property type="entry name" value="alpha/beta hydrolase"/>
    <property type="match status" value="1"/>
</dbReference>
<gene>
    <name evidence="6" type="ORF">QN277_022266</name>
</gene>
<evidence type="ECO:0000259" key="5">
    <source>
        <dbReference type="Pfam" id="PF03893"/>
    </source>
</evidence>
<keyword evidence="2" id="KW-0175">Coiled coil</keyword>
<dbReference type="Pfam" id="PF01764">
    <property type="entry name" value="Lipase_3"/>
    <property type="match status" value="1"/>
</dbReference>
<feature type="coiled-coil region" evidence="2">
    <location>
        <begin position="636"/>
        <end position="663"/>
    </location>
</feature>
<dbReference type="PANTHER" id="PTHR46023:SF5">
    <property type="entry name" value="OS02G0780700 PROTEIN"/>
    <property type="match status" value="1"/>
</dbReference>
<dbReference type="InterPro" id="IPR002921">
    <property type="entry name" value="Fungal_lipase-type"/>
</dbReference>
<dbReference type="GO" id="GO:0016787">
    <property type="term" value="F:hydrolase activity"/>
    <property type="evidence" value="ECO:0007669"/>
    <property type="project" value="UniProtKB-KW"/>
</dbReference>
<feature type="domain" description="Fungal lipase-type" evidence="4">
    <location>
        <begin position="184"/>
        <end position="321"/>
    </location>
</feature>
<evidence type="ECO:0000313" key="6">
    <source>
        <dbReference type="EMBL" id="KAK4269061.1"/>
    </source>
</evidence>
<evidence type="ECO:0000256" key="2">
    <source>
        <dbReference type="SAM" id="Coils"/>
    </source>
</evidence>
<dbReference type="GO" id="GO:0016042">
    <property type="term" value="P:lipid catabolic process"/>
    <property type="evidence" value="ECO:0007669"/>
    <property type="project" value="InterPro"/>
</dbReference>
<sequence>MATATMATAAGAAALLYYTLNRKLRLDREHEDEENVGYSSTMVPVGIDRVSNRLIQAPATWIETISTLSETLRFTYSETLGKWPIGDLAFGISFLLKRQGNFHVESVFGGEDSLQLKGPEVTAELKCLLKLLTLCWHFSKKPFPLFLEETGYSEENVLLQEPKAGILKPAFTIIVDHESRHFLLLIRGTHSIKDTLTAATGAVVPFHHTVVHEGGVSDVVLGYAHCGMVAAARWIAKLVIPCLIEGLDRYPGYKVKIVGHSLGGGTAALLTYILRERKELSETTCVTFAPAACMTWELADSGNSFITSVINGADLVPTFSAASVDDLRAEVTASAWINDLRNQIEQTRILSTVYRSASALGSRLPSIATAKAKVAGAGAILRPVSNGTQVVMRRARNMAHAAWTHPPINLPSWSCIGPRRRPSGAHLTSKESGSSPRPAASGNVESSDPLLSPKKGMNVTAVQDMDLPISSSVGGWSSEIECSCPDGMSPDAEGNVDLSDSDGIMEHETHEDKMTEVELWQQLEHELYDRNEAEEADVIKEMREEEAAMAETTDGQTLSSTLEMKEVHRFFPAGKIMHIVTLHHPGDARRENDGSPTSVSSDNSQPDETKIGIFLTSRSLYSKLRLSQTMISDHFMPVYRRQIERLIEELEEEESNKEDQTSQEVVL</sequence>
<dbReference type="InterPro" id="IPR029058">
    <property type="entry name" value="AB_hydrolase_fold"/>
</dbReference>
<evidence type="ECO:0000256" key="3">
    <source>
        <dbReference type="SAM" id="MobiDB-lite"/>
    </source>
</evidence>
<dbReference type="AlphaFoldDB" id="A0AAE1JEQ2"/>
<feature type="region of interest" description="Disordered" evidence="3">
    <location>
        <begin position="412"/>
        <end position="455"/>
    </location>
</feature>
<proteinExistence type="predicted"/>
<feature type="compositionally biased region" description="Polar residues" evidence="3">
    <location>
        <begin position="594"/>
        <end position="606"/>
    </location>
</feature>
<keyword evidence="1" id="KW-0378">Hydrolase</keyword>
<dbReference type="Pfam" id="PF03893">
    <property type="entry name" value="Lipase3_N"/>
    <property type="match status" value="1"/>
</dbReference>
<feature type="domain" description="Mono-/di-acylglycerol lipase N-terminal" evidence="5">
    <location>
        <begin position="49"/>
        <end position="126"/>
    </location>
</feature>
<keyword evidence="7" id="KW-1185">Reference proteome</keyword>
<accession>A0AAE1JEQ2</accession>